<dbReference type="Pfam" id="PF00520">
    <property type="entry name" value="Ion_trans"/>
    <property type="match status" value="1"/>
</dbReference>
<feature type="region of interest" description="Disordered" evidence="8">
    <location>
        <begin position="38"/>
        <end position="83"/>
    </location>
</feature>
<proteinExistence type="predicted"/>
<dbReference type="GO" id="GO:0051480">
    <property type="term" value="P:regulation of cytosolic calcium ion concentration"/>
    <property type="evidence" value="ECO:0007669"/>
    <property type="project" value="TreeGrafter"/>
</dbReference>
<dbReference type="InterPro" id="IPR005821">
    <property type="entry name" value="Ion_trans_dom"/>
</dbReference>
<dbReference type="PANTHER" id="PTHR10117:SF54">
    <property type="entry name" value="TRANSIENT RECEPTOR POTENTIAL-GAMMA PROTEIN"/>
    <property type="match status" value="1"/>
</dbReference>
<dbReference type="GO" id="GO:0070679">
    <property type="term" value="F:inositol 1,4,5 trisphosphate binding"/>
    <property type="evidence" value="ECO:0007669"/>
    <property type="project" value="TreeGrafter"/>
</dbReference>
<evidence type="ECO:0000313" key="12">
    <source>
        <dbReference type="Proteomes" id="UP001163046"/>
    </source>
</evidence>
<dbReference type="InterPro" id="IPR002153">
    <property type="entry name" value="TRPC_channel"/>
</dbReference>
<evidence type="ECO:0000256" key="6">
    <source>
        <dbReference type="ARBA" id="ARBA00023136"/>
    </source>
</evidence>
<feature type="compositionally biased region" description="Basic and acidic residues" evidence="8">
    <location>
        <begin position="605"/>
        <end position="614"/>
    </location>
</feature>
<evidence type="ECO:0000256" key="8">
    <source>
        <dbReference type="SAM" id="MobiDB-lite"/>
    </source>
</evidence>
<feature type="transmembrane region" description="Helical" evidence="9">
    <location>
        <begin position="299"/>
        <end position="318"/>
    </location>
</feature>
<evidence type="ECO:0000259" key="10">
    <source>
        <dbReference type="Pfam" id="PF00520"/>
    </source>
</evidence>
<keyword evidence="4 9" id="KW-1133">Transmembrane helix</keyword>
<organism evidence="11 12">
    <name type="scientific">Desmophyllum pertusum</name>
    <dbReference type="NCBI Taxonomy" id="174260"/>
    <lineage>
        <taxon>Eukaryota</taxon>
        <taxon>Metazoa</taxon>
        <taxon>Cnidaria</taxon>
        <taxon>Anthozoa</taxon>
        <taxon>Hexacorallia</taxon>
        <taxon>Scleractinia</taxon>
        <taxon>Caryophylliina</taxon>
        <taxon>Caryophylliidae</taxon>
        <taxon>Desmophyllum</taxon>
    </lineage>
</organism>
<sequence length="653" mass="76339">MYRGNNGKTVRILISISFDAVRNGTEEDVKDARKRLLPLSSDDTGRRAAIEEENDEDDLSKQAEARAEAEAEAEAFGSPRKTKMSRNNSEIKILCNPLYIGLEWLWRNNLKAARKTSSTPHQTKRKESKFEDVIEAALDDAYLLEKIALLRAPLQPWNTRGEHWSVRNLRLMLLKEVTWATSRDYGHQWKRLFIAGEAKDFNQSLSLLKLAADKERKRFVSSPKCQSILNEIIYYKWPYWQNMSRITKLAWFFLQLIFVAVSSIVYIPIRLARKFPCCNKDDNTWWEFRELYEHPYSKFINHTMWYLGFLSFILLTSFEHEFGTKAAGLVHIDFVVLSFVLGLLLQEFLEAQRQGFYVYMSKWWNVVDTLIIVTFLASYAVWLFSWIHYGKWKPRKAAFIVADVLYASATVIAYFHLTHIFQVDSVLGPLQLSLYKMLKDVRRFFVIFLLLYVSFVNGIVKVYSYYIASQIELRRQNITNYEESHSYANHADALIGLFWFLLGVVDDDKISVKDPAFVLTATFGRLFLMVYVICTVIVALNMLIAMMNNSFERIMEDEEQATKERQETIKENLVNRKETMKDLVVKYLKDRYFGKSGSEYNRGNKTRENNDATSRRGTYPMNINDNINLLKRLVDRQTKELAELNKKIDSMVK</sequence>
<comment type="caution">
    <text evidence="11">The sequence shown here is derived from an EMBL/GenBank/DDBJ whole genome shotgun (WGS) entry which is preliminary data.</text>
</comment>
<comment type="subcellular location">
    <subcellularLocation>
        <location evidence="1">Membrane</location>
        <topology evidence="1">Multi-pass membrane protein</topology>
    </subcellularLocation>
</comment>
<evidence type="ECO:0000256" key="1">
    <source>
        <dbReference type="ARBA" id="ARBA00004141"/>
    </source>
</evidence>
<feature type="transmembrane region" description="Helical" evidence="9">
    <location>
        <begin position="487"/>
        <end position="505"/>
    </location>
</feature>
<evidence type="ECO:0000256" key="7">
    <source>
        <dbReference type="ARBA" id="ARBA00023303"/>
    </source>
</evidence>
<keyword evidence="12" id="KW-1185">Reference proteome</keyword>
<feature type="transmembrane region" description="Helical" evidence="9">
    <location>
        <begin position="330"/>
        <end position="349"/>
    </location>
</feature>
<feature type="transmembrane region" description="Helical" evidence="9">
    <location>
        <begin position="525"/>
        <end position="545"/>
    </location>
</feature>
<feature type="transmembrane region" description="Helical" evidence="9">
    <location>
        <begin position="441"/>
        <end position="466"/>
    </location>
</feature>
<keyword evidence="3 9" id="KW-0812">Transmembrane</keyword>
<protein>
    <recommendedName>
        <fullName evidence="10">Ion transport domain-containing protein</fullName>
    </recommendedName>
</protein>
<evidence type="ECO:0000256" key="3">
    <source>
        <dbReference type="ARBA" id="ARBA00022692"/>
    </source>
</evidence>
<evidence type="ECO:0000313" key="11">
    <source>
        <dbReference type="EMBL" id="KAJ7377782.1"/>
    </source>
</evidence>
<evidence type="ECO:0000256" key="2">
    <source>
        <dbReference type="ARBA" id="ARBA00022448"/>
    </source>
</evidence>
<dbReference type="EMBL" id="MU826372">
    <property type="protein sequence ID" value="KAJ7377782.1"/>
    <property type="molecule type" value="Genomic_DNA"/>
</dbReference>
<feature type="transmembrane region" description="Helical" evidence="9">
    <location>
        <begin position="369"/>
        <end position="387"/>
    </location>
</feature>
<feature type="transmembrane region" description="Helical" evidence="9">
    <location>
        <begin position="249"/>
        <end position="269"/>
    </location>
</feature>
<dbReference type="GO" id="GO:0015279">
    <property type="term" value="F:store-operated calcium channel activity"/>
    <property type="evidence" value="ECO:0007669"/>
    <property type="project" value="TreeGrafter"/>
</dbReference>
<name>A0A9W9ZA20_9CNID</name>
<dbReference type="GO" id="GO:0034703">
    <property type="term" value="C:cation channel complex"/>
    <property type="evidence" value="ECO:0007669"/>
    <property type="project" value="TreeGrafter"/>
</dbReference>
<keyword evidence="6 9" id="KW-0472">Membrane</keyword>
<dbReference type="GO" id="GO:0005886">
    <property type="term" value="C:plasma membrane"/>
    <property type="evidence" value="ECO:0007669"/>
    <property type="project" value="TreeGrafter"/>
</dbReference>
<evidence type="ECO:0000256" key="4">
    <source>
        <dbReference type="ARBA" id="ARBA00022989"/>
    </source>
</evidence>
<feature type="region of interest" description="Disordered" evidence="8">
    <location>
        <begin position="599"/>
        <end position="618"/>
    </location>
</feature>
<evidence type="ECO:0000256" key="9">
    <source>
        <dbReference type="SAM" id="Phobius"/>
    </source>
</evidence>
<dbReference type="AlphaFoldDB" id="A0A9W9ZA20"/>
<dbReference type="Gene3D" id="1.10.287.70">
    <property type="match status" value="1"/>
</dbReference>
<reference evidence="11" key="1">
    <citation type="submission" date="2023-01" db="EMBL/GenBank/DDBJ databases">
        <title>Genome assembly of the deep-sea coral Lophelia pertusa.</title>
        <authorList>
            <person name="Herrera S."/>
            <person name="Cordes E."/>
        </authorList>
    </citation>
    <scope>NUCLEOTIDE SEQUENCE</scope>
    <source>
        <strain evidence="11">USNM1676648</strain>
        <tissue evidence="11">Polyp</tissue>
    </source>
</reference>
<feature type="domain" description="Ion transport" evidence="10">
    <location>
        <begin position="328"/>
        <end position="558"/>
    </location>
</feature>
<keyword evidence="5" id="KW-0406">Ion transport</keyword>
<evidence type="ECO:0000256" key="5">
    <source>
        <dbReference type="ARBA" id="ARBA00023065"/>
    </source>
</evidence>
<dbReference type="Proteomes" id="UP001163046">
    <property type="component" value="Unassembled WGS sequence"/>
</dbReference>
<dbReference type="OrthoDB" id="2373987at2759"/>
<keyword evidence="7" id="KW-0407">Ion channel</keyword>
<dbReference type="PANTHER" id="PTHR10117">
    <property type="entry name" value="TRANSIENT RECEPTOR POTENTIAL CHANNEL"/>
    <property type="match status" value="1"/>
</dbReference>
<feature type="transmembrane region" description="Helical" evidence="9">
    <location>
        <begin position="399"/>
        <end position="421"/>
    </location>
</feature>
<accession>A0A9W9ZA20</accession>
<keyword evidence="2" id="KW-0813">Transport</keyword>
<gene>
    <name evidence="11" type="ORF">OS493_026349</name>
</gene>
<feature type="compositionally biased region" description="Basic and acidic residues" evidence="8">
    <location>
        <begin position="59"/>
        <end position="69"/>
    </location>
</feature>